<protein>
    <submittedName>
        <fullName evidence="1">Uncharacterized protein</fullName>
    </submittedName>
</protein>
<reference evidence="1" key="1">
    <citation type="submission" date="2020-04" db="EMBL/GenBank/DDBJ databases">
        <authorList>
            <person name="Alioto T."/>
            <person name="Alioto T."/>
            <person name="Gomez Garrido J."/>
        </authorList>
    </citation>
    <scope>NUCLEOTIDE SEQUENCE</scope>
    <source>
        <strain evidence="1">A484AB</strain>
    </source>
</reference>
<dbReference type="PANTHER" id="PTHR47018">
    <property type="entry name" value="CXC DOMAIN-CONTAINING PROTEIN-RELATED"/>
    <property type="match status" value="1"/>
</dbReference>
<dbReference type="OrthoDB" id="8300196at2759"/>
<comment type="caution">
    <text evidence="1">The sequence shown here is derived from an EMBL/GenBank/DDBJ whole genome shotgun (WGS) entry which is preliminary data.</text>
</comment>
<dbReference type="PANTHER" id="PTHR47018:SF3">
    <property type="entry name" value="MYCBP-ASSOCIATED PROTEIN"/>
    <property type="match status" value="1"/>
</dbReference>
<dbReference type="AlphaFoldDB" id="A0A6S7G2P9"/>
<organism evidence="1 2">
    <name type="scientific">Paramuricea clavata</name>
    <name type="common">Red gorgonian</name>
    <name type="synonym">Violescent sea-whip</name>
    <dbReference type="NCBI Taxonomy" id="317549"/>
    <lineage>
        <taxon>Eukaryota</taxon>
        <taxon>Metazoa</taxon>
        <taxon>Cnidaria</taxon>
        <taxon>Anthozoa</taxon>
        <taxon>Octocorallia</taxon>
        <taxon>Malacalcyonacea</taxon>
        <taxon>Plexauridae</taxon>
        <taxon>Paramuricea</taxon>
    </lineage>
</organism>
<evidence type="ECO:0000313" key="1">
    <source>
        <dbReference type="EMBL" id="CAB3983002.1"/>
    </source>
</evidence>
<evidence type="ECO:0000313" key="2">
    <source>
        <dbReference type="Proteomes" id="UP001152795"/>
    </source>
</evidence>
<sequence length="398" mass="45195">MNIILPAYILEGSAEPEFKDPVQEEWYEQEANDCSAVVKAKAADKAFHMIRQYHDPKPGWTMFNEEHSETDLEVSTVGYMPIILALAHDVNTLNTVVRIMTQVAKLFGQRYIVLTVDQALFPQLMELKWAVPEYRDTLIPRLGGLHISMNFLKFLGQHVQDSGLSEIWVESILLGPRTVEHVLDGKEYSKGVRAHKVTLQAMCQILLPQLLAYIRERDKDLKESLHKFAQSHTPVDFERMSNLLSSDCYSALLLSFVAAKKESNPSFQFWWQYTKMEAVLDKLQNIVTKDVATAEIQEFLLNAPGLGKEKLLTFVKERLVLQINGTEKKLRDPLPKNKAPTFATLREVEMNVAKCSPVNVDTTPLHGRHEEADMRMILHCVNSSAKLVVVCSNDTDVC</sequence>
<accession>A0A6S7G2P9</accession>
<gene>
    <name evidence="1" type="ORF">PACLA_8A016591</name>
</gene>
<name>A0A6S7G2P9_PARCT</name>
<dbReference type="EMBL" id="CACRXK020000564">
    <property type="protein sequence ID" value="CAB3983002.1"/>
    <property type="molecule type" value="Genomic_DNA"/>
</dbReference>
<proteinExistence type="predicted"/>
<keyword evidence="2" id="KW-1185">Reference proteome</keyword>
<dbReference type="Proteomes" id="UP001152795">
    <property type="component" value="Unassembled WGS sequence"/>
</dbReference>